<feature type="domain" description="Metallo-beta-lactamase" evidence="1">
    <location>
        <begin position="24"/>
        <end position="88"/>
    </location>
</feature>
<gene>
    <name evidence="2" type="ORF">S03H2_20653</name>
</gene>
<dbReference type="InterPro" id="IPR036866">
    <property type="entry name" value="RibonucZ/Hydroxyglut_hydro"/>
</dbReference>
<dbReference type="EMBL" id="BARU01010909">
    <property type="protein sequence ID" value="GAH38810.1"/>
    <property type="molecule type" value="Genomic_DNA"/>
</dbReference>
<evidence type="ECO:0000259" key="1">
    <source>
        <dbReference type="Pfam" id="PF00753"/>
    </source>
</evidence>
<sequence>MGKIDWELRKFHGDEYSTHRGSTYNSYLIREEKNVLIDTVWMPFSKEFVKNLSNEIDLEKIDYVIANHAEIDHSGSLPELMERIPDKGRIQA</sequence>
<dbReference type="Pfam" id="PF00753">
    <property type="entry name" value="Lactamase_B"/>
    <property type="match status" value="1"/>
</dbReference>
<proteinExistence type="predicted"/>
<dbReference type="PANTHER" id="PTHR43717">
    <property type="entry name" value="ANAEROBIC NITRIC OXIDE REDUCTASE FLAVORUBREDOXIN"/>
    <property type="match status" value="1"/>
</dbReference>
<dbReference type="PANTHER" id="PTHR43717:SF1">
    <property type="entry name" value="ANAEROBIC NITRIC OXIDE REDUCTASE FLAVORUBREDOXIN"/>
    <property type="match status" value="1"/>
</dbReference>
<accession>X1G1X9</accession>
<name>X1G1X9_9ZZZZ</name>
<protein>
    <recommendedName>
        <fullName evidence="1">Metallo-beta-lactamase domain-containing protein</fullName>
    </recommendedName>
</protein>
<dbReference type="SUPFAM" id="SSF56281">
    <property type="entry name" value="Metallo-hydrolase/oxidoreductase"/>
    <property type="match status" value="1"/>
</dbReference>
<dbReference type="AlphaFoldDB" id="X1G1X9"/>
<comment type="caution">
    <text evidence="2">The sequence shown here is derived from an EMBL/GenBank/DDBJ whole genome shotgun (WGS) entry which is preliminary data.</text>
</comment>
<reference evidence="2" key="1">
    <citation type="journal article" date="2014" name="Front. Microbiol.">
        <title>High frequency of phylogenetically diverse reductive dehalogenase-homologous genes in deep subseafloor sedimentary metagenomes.</title>
        <authorList>
            <person name="Kawai M."/>
            <person name="Futagami T."/>
            <person name="Toyoda A."/>
            <person name="Takaki Y."/>
            <person name="Nishi S."/>
            <person name="Hori S."/>
            <person name="Arai W."/>
            <person name="Tsubouchi T."/>
            <person name="Morono Y."/>
            <person name="Uchiyama I."/>
            <person name="Ito T."/>
            <person name="Fujiyama A."/>
            <person name="Inagaki F."/>
            <person name="Takami H."/>
        </authorList>
    </citation>
    <scope>NUCLEOTIDE SEQUENCE</scope>
    <source>
        <strain evidence="2">Expedition CK06-06</strain>
    </source>
</reference>
<organism evidence="2">
    <name type="scientific">marine sediment metagenome</name>
    <dbReference type="NCBI Taxonomy" id="412755"/>
    <lineage>
        <taxon>unclassified sequences</taxon>
        <taxon>metagenomes</taxon>
        <taxon>ecological metagenomes</taxon>
    </lineage>
</organism>
<feature type="non-terminal residue" evidence="2">
    <location>
        <position position="92"/>
    </location>
</feature>
<evidence type="ECO:0000313" key="2">
    <source>
        <dbReference type="EMBL" id="GAH38810.1"/>
    </source>
</evidence>
<dbReference type="InterPro" id="IPR001279">
    <property type="entry name" value="Metallo-B-lactamas"/>
</dbReference>
<dbReference type="Gene3D" id="3.60.15.10">
    <property type="entry name" value="Ribonuclease Z/Hydroxyacylglutathione hydrolase-like"/>
    <property type="match status" value="1"/>
</dbReference>